<dbReference type="EMBL" id="DXDD01000113">
    <property type="protein sequence ID" value="HIY60850.1"/>
    <property type="molecule type" value="Genomic_DNA"/>
</dbReference>
<evidence type="ECO:0000313" key="2">
    <source>
        <dbReference type="EMBL" id="HIY60850.1"/>
    </source>
</evidence>
<protein>
    <submittedName>
        <fullName evidence="2">Sodium ion-translocating decarboxylase subunit beta</fullName>
    </submittedName>
</protein>
<evidence type="ECO:0000256" key="1">
    <source>
        <dbReference type="SAM" id="Phobius"/>
    </source>
</evidence>
<keyword evidence="1" id="KW-0472">Membrane</keyword>
<name>A0A9D2C7A7_9FIRM</name>
<keyword evidence="1" id="KW-0812">Transmembrane</keyword>
<gene>
    <name evidence="2" type="ORF">H9831_09255</name>
</gene>
<dbReference type="Proteomes" id="UP000824007">
    <property type="component" value="Unassembled WGS sequence"/>
</dbReference>
<feature type="transmembrane region" description="Helical" evidence="1">
    <location>
        <begin position="55"/>
        <end position="77"/>
    </location>
</feature>
<comment type="caution">
    <text evidence="2">The sequence shown here is derived from an EMBL/GenBank/DDBJ whole genome shotgun (WGS) entry which is preliminary data.</text>
</comment>
<reference evidence="2" key="1">
    <citation type="journal article" date="2021" name="PeerJ">
        <title>Extensive microbial diversity within the chicken gut microbiome revealed by metagenomics and culture.</title>
        <authorList>
            <person name="Gilroy R."/>
            <person name="Ravi A."/>
            <person name="Getino M."/>
            <person name="Pursley I."/>
            <person name="Horton D.L."/>
            <person name="Alikhan N.F."/>
            <person name="Baker D."/>
            <person name="Gharbi K."/>
            <person name="Hall N."/>
            <person name="Watson M."/>
            <person name="Adriaenssens E.M."/>
            <person name="Foster-Nyarko E."/>
            <person name="Jarju S."/>
            <person name="Secka A."/>
            <person name="Antonio M."/>
            <person name="Oren A."/>
            <person name="Chaudhuri R.R."/>
            <person name="La Ragione R."/>
            <person name="Hildebrand F."/>
            <person name="Pallen M.J."/>
        </authorList>
    </citation>
    <scope>NUCLEOTIDE SEQUENCE</scope>
    <source>
        <strain evidence="2">ChiSxjej3B15-24422</strain>
    </source>
</reference>
<reference evidence="2" key="2">
    <citation type="submission" date="2021-04" db="EMBL/GenBank/DDBJ databases">
        <authorList>
            <person name="Gilroy R."/>
        </authorList>
    </citation>
    <scope>NUCLEOTIDE SEQUENCE</scope>
    <source>
        <strain evidence="2">ChiSxjej3B15-24422</strain>
    </source>
</reference>
<organism evidence="2 3">
    <name type="scientific">Candidatus Eisenbergiella pullistercoris</name>
    <dbReference type="NCBI Taxonomy" id="2838555"/>
    <lineage>
        <taxon>Bacteria</taxon>
        <taxon>Bacillati</taxon>
        <taxon>Bacillota</taxon>
        <taxon>Clostridia</taxon>
        <taxon>Lachnospirales</taxon>
        <taxon>Lachnospiraceae</taxon>
        <taxon>Eisenbergiella</taxon>
    </lineage>
</organism>
<sequence>MKKGIGILAGLAAAAGLFLLALGAWFRSSQASVAVIGGADGPTSIFVAAKINGAALTGAGLAVLAVGLAAGIALAAVRRKRKKGSR</sequence>
<proteinExistence type="predicted"/>
<evidence type="ECO:0000313" key="3">
    <source>
        <dbReference type="Proteomes" id="UP000824007"/>
    </source>
</evidence>
<dbReference type="AlphaFoldDB" id="A0A9D2C7A7"/>
<accession>A0A9D2C7A7</accession>
<keyword evidence="1" id="KW-1133">Transmembrane helix</keyword>